<evidence type="ECO:0000256" key="5">
    <source>
        <dbReference type="SAM" id="MobiDB-lite"/>
    </source>
</evidence>
<dbReference type="GO" id="GO:0005509">
    <property type="term" value="F:calcium ion binding"/>
    <property type="evidence" value="ECO:0007669"/>
    <property type="project" value="InterPro"/>
</dbReference>
<dbReference type="InterPro" id="IPR002048">
    <property type="entry name" value="EF_hand_dom"/>
</dbReference>
<dbReference type="SMART" id="SM00054">
    <property type="entry name" value="EFh"/>
    <property type="match status" value="2"/>
</dbReference>
<dbReference type="FunFam" id="3.40.50.300:FF:001129">
    <property type="entry name" value="ras-related protein Rab-44 isoform X2"/>
    <property type="match status" value="1"/>
</dbReference>
<sequence>MEGQKASVKSRKLGSTRKLRKQVRDPEEAQPQREEEEDSEPSDMTAKLQEFFQECDGDKKGFITRSDMQKVKGNFPCSSEELELLFDGLDSDQKGYITTEELMAGIRTFVESQNAIKEQRRKRPSSKRISVAPRLPSLDEADGEERQYFLSFMEQLGANSIFEDESEIWKLWTKLRHDEPFLLGNLEEFLAKVTHEIKEARREKEVLELTLKKRIAEHNEEVQQLYEEMEQQLCQERERLRNESDVRSSIQSQETRKALDTKDNEVRHLVVVQNELEAQLHGLRSKQHVTSTENAQLKRTNQDLAQQLEGIREQLVEAQQRLVVMRKGVSSETKEEKKGKKSSEEARECSNPQVTSQYDNLSQDDVQSLELEPEQKVDLVQNSVVPDPVPLVTPPNLSKVADTHSAPRTRVISIEEEPLPEFMNEDHTDFQNTLSHPQIPKMESLAEEAELTTMCGSLVPGIMSVPMVADAEQSIRHTNISKPEIEISTQQALEWDPAQKDAPKHSSQWPVVSKREVEQGVVPQEESLMMDALILHSKQSTISAKEKLQRDFLETKPEGNILEHRVPEAFTAGNNFRRRGLEDDLLEREERREAALKSNKLEEIPKEKAQEKEAGDHSALSLEDALEDLTPEQYHRHRPHLQEAEELHGTGKKGGDRTVKNDPSAEARQNPDHVYKVLFVGDSNVGKTSFLNRVHNGLYCRDMGATIGLDYRIKTLTVDSRRFALQLWDTAGQERYHSITKQFFRKADGVVVMYDITSRPTFMAVHYWIDCIQEKAGDEVLTLLLGNKTDCESERQVPIHEGKRLAEDHNLLFFECSAAAGSNVSEAMTHLARSLKAHEDLLTHKEVNLRSENEKKSSCCM</sequence>
<dbReference type="NCBIfam" id="TIGR00231">
    <property type="entry name" value="small_GTP"/>
    <property type="match status" value="1"/>
</dbReference>
<keyword evidence="4" id="KW-0175">Coiled coil</keyword>
<dbReference type="SMART" id="SM00173">
    <property type="entry name" value="RAS"/>
    <property type="match status" value="1"/>
</dbReference>
<dbReference type="KEGG" id="gsh:117347048"/>
<dbReference type="Pfam" id="PF00071">
    <property type="entry name" value="Ras"/>
    <property type="match status" value="1"/>
</dbReference>
<dbReference type="Proteomes" id="UP000515159">
    <property type="component" value="Chromosome 13"/>
</dbReference>
<dbReference type="SMART" id="SM00175">
    <property type="entry name" value="RAB"/>
    <property type="match status" value="1"/>
</dbReference>
<evidence type="ECO:0000256" key="4">
    <source>
        <dbReference type="SAM" id="Coils"/>
    </source>
</evidence>
<dbReference type="SUPFAM" id="SSF52540">
    <property type="entry name" value="P-loop containing nucleoside triphosphate hydrolases"/>
    <property type="match status" value="1"/>
</dbReference>
<dbReference type="SUPFAM" id="SSF47473">
    <property type="entry name" value="EF-hand"/>
    <property type="match status" value="1"/>
</dbReference>
<keyword evidence="1" id="KW-0547">Nucleotide-binding</keyword>
<dbReference type="OrthoDB" id="9989112at2759"/>
<dbReference type="Gene3D" id="1.10.238.10">
    <property type="entry name" value="EF-hand"/>
    <property type="match status" value="1"/>
</dbReference>
<dbReference type="PROSITE" id="PS51419">
    <property type="entry name" value="RAB"/>
    <property type="match status" value="1"/>
</dbReference>
<dbReference type="PROSITE" id="PS51421">
    <property type="entry name" value="RAS"/>
    <property type="match status" value="1"/>
</dbReference>
<dbReference type="PROSITE" id="PS50222">
    <property type="entry name" value="EF_HAND_2"/>
    <property type="match status" value="1"/>
</dbReference>
<dbReference type="SMART" id="SM00176">
    <property type="entry name" value="RAN"/>
    <property type="match status" value="1"/>
</dbReference>
<feature type="compositionally biased region" description="Basic and acidic residues" evidence="5">
    <location>
        <begin position="22"/>
        <end position="33"/>
    </location>
</feature>
<dbReference type="Gene3D" id="3.40.50.300">
    <property type="entry name" value="P-loop containing nucleotide triphosphate hydrolases"/>
    <property type="match status" value="1"/>
</dbReference>
<keyword evidence="2" id="KW-0342">GTP-binding</keyword>
<feature type="region of interest" description="Disordered" evidence="5">
    <location>
        <begin position="117"/>
        <end position="136"/>
    </location>
</feature>
<evidence type="ECO:0000313" key="7">
    <source>
        <dbReference type="Proteomes" id="UP000515159"/>
    </source>
</evidence>
<evidence type="ECO:0000256" key="2">
    <source>
        <dbReference type="ARBA" id="ARBA00023134"/>
    </source>
</evidence>
<feature type="compositionally biased region" description="Basic and acidic residues" evidence="5">
    <location>
        <begin position="332"/>
        <end position="348"/>
    </location>
</feature>
<evidence type="ECO:0000256" key="1">
    <source>
        <dbReference type="ARBA" id="ARBA00022741"/>
    </source>
</evidence>
<feature type="compositionally biased region" description="Basic and acidic residues" evidence="5">
    <location>
        <begin position="594"/>
        <end position="616"/>
    </location>
</feature>
<dbReference type="SMART" id="SM00174">
    <property type="entry name" value="RHO"/>
    <property type="match status" value="1"/>
</dbReference>
<dbReference type="InterPro" id="IPR011992">
    <property type="entry name" value="EF-hand-dom_pair"/>
</dbReference>
<dbReference type="RefSeq" id="XP_033773257.1">
    <property type="nucleotide sequence ID" value="XM_033917366.1"/>
</dbReference>
<feature type="region of interest" description="Disordered" evidence="5">
    <location>
        <begin position="1"/>
        <end position="48"/>
    </location>
</feature>
<feature type="coiled-coil region" evidence="4">
    <location>
        <begin position="183"/>
        <end position="243"/>
    </location>
</feature>
<feature type="region of interest" description="Disordered" evidence="5">
    <location>
        <begin position="642"/>
        <end position="667"/>
    </location>
</feature>
<evidence type="ECO:0000259" key="6">
    <source>
        <dbReference type="PROSITE" id="PS50222"/>
    </source>
</evidence>
<accession>A0A6P8NBZ4</accession>
<name>A0A6P8NBZ4_GEOSA</name>
<keyword evidence="3" id="KW-0449">Lipoprotein</keyword>
<dbReference type="AlphaFoldDB" id="A0A6P8NBZ4"/>
<dbReference type="Pfam" id="PF13499">
    <property type="entry name" value="EF-hand_7"/>
    <property type="match status" value="1"/>
</dbReference>
<protein>
    <submittedName>
        <fullName evidence="8 9">Ras-related protein Rab-44</fullName>
    </submittedName>
</protein>
<dbReference type="CDD" id="cd00154">
    <property type="entry name" value="Rab"/>
    <property type="match status" value="1"/>
</dbReference>
<feature type="compositionally biased region" description="Basic residues" evidence="5">
    <location>
        <begin position="8"/>
        <end position="21"/>
    </location>
</feature>
<feature type="domain" description="EF-hand" evidence="6">
    <location>
        <begin position="77"/>
        <end position="112"/>
    </location>
</feature>
<dbReference type="InterPro" id="IPR050227">
    <property type="entry name" value="Rab"/>
</dbReference>
<reference evidence="8 9" key="1">
    <citation type="submission" date="2025-04" db="UniProtKB">
        <authorList>
            <consortium name="RefSeq"/>
        </authorList>
    </citation>
    <scope>IDENTIFICATION</scope>
</reference>
<dbReference type="CTD" id="401258"/>
<dbReference type="GO" id="GO:0005525">
    <property type="term" value="F:GTP binding"/>
    <property type="evidence" value="ECO:0007669"/>
    <property type="project" value="UniProtKB-KW"/>
</dbReference>
<feature type="coiled-coil region" evidence="4">
    <location>
        <begin position="294"/>
        <end position="321"/>
    </location>
</feature>
<dbReference type="InterPro" id="IPR001806">
    <property type="entry name" value="Small_GTPase"/>
</dbReference>
<evidence type="ECO:0000313" key="8">
    <source>
        <dbReference type="RefSeq" id="XP_033773257.1"/>
    </source>
</evidence>
<evidence type="ECO:0000256" key="3">
    <source>
        <dbReference type="ARBA" id="ARBA00023288"/>
    </source>
</evidence>
<dbReference type="InterPro" id="IPR027417">
    <property type="entry name" value="P-loop_NTPase"/>
</dbReference>
<keyword evidence="7" id="KW-1185">Reference proteome</keyword>
<feature type="region of interest" description="Disordered" evidence="5">
    <location>
        <begin position="594"/>
        <end position="618"/>
    </location>
</feature>
<dbReference type="InterPro" id="IPR005225">
    <property type="entry name" value="Small_GTP-bd"/>
</dbReference>
<gene>
    <name evidence="8 9" type="primary">RAB44</name>
</gene>
<dbReference type="RefSeq" id="XP_033773258.1">
    <property type="nucleotide sequence ID" value="XM_033917367.1"/>
</dbReference>
<organism evidence="7 8">
    <name type="scientific">Geotrypetes seraphini</name>
    <name type="common">Gaboon caecilian</name>
    <name type="synonym">Caecilia seraphini</name>
    <dbReference type="NCBI Taxonomy" id="260995"/>
    <lineage>
        <taxon>Eukaryota</taxon>
        <taxon>Metazoa</taxon>
        <taxon>Chordata</taxon>
        <taxon>Craniata</taxon>
        <taxon>Vertebrata</taxon>
        <taxon>Euteleostomi</taxon>
        <taxon>Amphibia</taxon>
        <taxon>Gymnophiona</taxon>
        <taxon>Geotrypetes</taxon>
    </lineage>
</organism>
<dbReference type="PANTHER" id="PTHR47977">
    <property type="entry name" value="RAS-RELATED PROTEIN RAB"/>
    <property type="match status" value="1"/>
</dbReference>
<feature type="region of interest" description="Disordered" evidence="5">
    <location>
        <begin position="326"/>
        <end position="357"/>
    </location>
</feature>
<dbReference type="PRINTS" id="PR00449">
    <property type="entry name" value="RASTRNSFRMNG"/>
</dbReference>
<dbReference type="GO" id="GO:0003924">
    <property type="term" value="F:GTPase activity"/>
    <property type="evidence" value="ECO:0007669"/>
    <property type="project" value="InterPro"/>
</dbReference>
<evidence type="ECO:0000313" key="9">
    <source>
        <dbReference type="RefSeq" id="XP_033773258.1"/>
    </source>
</evidence>
<proteinExistence type="predicted"/>
<dbReference type="GeneID" id="117347048"/>